<protein>
    <submittedName>
        <fullName evidence="2">Uncharacterized protein</fullName>
    </submittedName>
</protein>
<proteinExistence type="predicted"/>
<gene>
    <name evidence="2" type="ORF">CLF_103758</name>
</gene>
<feature type="compositionally biased region" description="Basic residues" evidence="1">
    <location>
        <begin position="14"/>
        <end position="26"/>
    </location>
</feature>
<evidence type="ECO:0000313" key="3">
    <source>
        <dbReference type="Proteomes" id="UP000008909"/>
    </source>
</evidence>
<accession>G7YAB6</accession>
<feature type="region of interest" description="Disordered" evidence="1">
    <location>
        <begin position="600"/>
        <end position="622"/>
    </location>
</feature>
<organism evidence="2 3">
    <name type="scientific">Clonorchis sinensis</name>
    <name type="common">Chinese liver fluke</name>
    <dbReference type="NCBI Taxonomy" id="79923"/>
    <lineage>
        <taxon>Eukaryota</taxon>
        <taxon>Metazoa</taxon>
        <taxon>Spiralia</taxon>
        <taxon>Lophotrochozoa</taxon>
        <taxon>Platyhelminthes</taxon>
        <taxon>Trematoda</taxon>
        <taxon>Digenea</taxon>
        <taxon>Opisthorchiida</taxon>
        <taxon>Opisthorchiata</taxon>
        <taxon>Opisthorchiidae</taxon>
        <taxon>Clonorchis</taxon>
    </lineage>
</organism>
<evidence type="ECO:0000313" key="2">
    <source>
        <dbReference type="EMBL" id="GAA49900.1"/>
    </source>
</evidence>
<dbReference type="AlphaFoldDB" id="G7YAB6"/>
<dbReference type="PANTHER" id="PTHR47331">
    <property type="entry name" value="PHD-TYPE DOMAIN-CONTAINING PROTEIN"/>
    <property type="match status" value="1"/>
</dbReference>
<keyword evidence="3" id="KW-1185">Reference proteome</keyword>
<evidence type="ECO:0000256" key="1">
    <source>
        <dbReference type="SAM" id="MobiDB-lite"/>
    </source>
</evidence>
<name>G7YAB6_CLOSI</name>
<dbReference type="Proteomes" id="UP000008909">
    <property type="component" value="Unassembled WGS sequence"/>
</dbReference>
<reference evidence="2" key="1">
    <citation type="journal article" date="2011" name="Genome Biol.">
        <title>The draft genome of the carcinogenic human liver fluke Clonorchis sinensis.</title>
        <authorList>
            <person name="Wang X."/>
            <person name="Chen W."/>
            <person name="Huang Y."/>
            <person name="Sun J."/>
            <person name="Men J."/>
            <person name="Liu H."/>
            <person name="Luo F."/>
            <person name="Guo L."/>
            <person name="Lv X."/>
            <person name="Deng C."/>
            <person name="Zhou C."/>
            <person name="Fan Y."/>
            <person name="Li X."/>
            <person name="Huang L."/>
            <person name="Hu Y."/>
            <person name="Liang C."/>
            <person name="Hu X."/>
            <person name="Xu J."/>
            <person name="Yu X."/>
        </authorList>
    </citation>
    <scope>NUCLEOTIDE SEQUENCE [LARGE SCALE GENOMIC DNA]</scope>
    <source>
        <strain evidence="2">Henan</strain>
    </source>
</reference>
<feature type="region of interest" description="Disordered" evidence="1">
    <location>
        <begin position="1"/>
        <end position="26"/>
    </location>
</feature>
<dbReference type="EMBL" id="DF142994">
    <property type="protein sequence ID" value="GAA49900.1"/>
    <property type="molecule type" value="Genomic_DNA"/>
</dbReference>
<reference key="2">
    <citation type="submission" date="2011-10" db="EMBL/GenBank/DDBJ databases">
        <title>The genome and transcriptome sequence of Clonorchis sinensis provide insights into the carcinogenic liver fluke.</title>
        <authorList>
            <person name="Wang X."/>
            <person name="Huang Y."/>
            <person name="Chen W."/>
            <person name="Liu H."/>
            <person name="Guo L."/>
            <person name="Chen Y."/>
            <person name="Luo F."/>
            <person name="Zhou W."/>
            <person name="Sun J."/>
            <person name="Mao Q."/>
            <person name="Liang P."/>
            <person name="Zhou C."/>
            <person name="Tian Y."/>
            <person name="Men J."/>
            <person name="Lv X."/>
            <person name="Huang L."/>
            <person name="Zhou J."/>
            <person name="Hu Y."/>
            <person name="Li R."/>
            <person name="Zhang F."/>
            <person name="Lei H."/>
            <person name="Li X."/>
            <person name="Hu X."/>
            <person name="Liang C."/>
            <person name="Xu J."/>
            <person name="Wu Z."/>
            <person name="Yu X."/>
        </authorList>
    </citation>
    <scope>NUCLEOTIDE SEQUENCE</scope>
    <source>
        <strain>Henan</strain>
    </source>
</reference>
<sequence>MPYQQPGTMEAHASLKHRRIGSSKNERKRWHILKAQEMEEAFAAGNCRAQFQPIRSTSQKKTSETICEKDGTVIHAQNRRERWAELLKEPFSWSSPTQPMEEPSGTEWNINTNPPPITEIQPTRHLVRIACTPHSSECGGPGEQSDDRISDLERQQNTSRMEALDRHTSLQRHQCIRLVFIASMVPSGVMLRRLAALLQIRGVKVASSEKLESPQCRKTMVIHCLWKRGVSLISGESTTFEPSGRVSFYSKFDDQLAGERCDTESTVVANGRTVPYSMTALYSVHNVSSRFCTFVVNRLTIVRDAPSPTPWRHVTAENNPTDVVSRGTYNLIQLRGWLTGSRCLLEQESNWPPQARLKPPELKSLVVRVRKLERNDGVCLIIDRFSCWVKLQKAVAWSLRYNQYLLIKAGRRHLKCVLDPFSRHPEESMERPDHTTVRWFASEKMSYTKHSTCNTQVMSPDWVCTRTVRIGHIEAVGWHFRILIGLKQKSSMPSYWIWKCFEEYITNDYVIFLRANSKCNYHSRFVYGKNSCCCIGRPASCRRIGWFGESPFGTFVYGELMSIELTLVGVRLSEGRVVITWIPLNLTHLLFRQLNRRNTHKTTKTKENPPVAPEVNHPEVKA</sequence>